<evidence type="ECO:0000313" key="2">
    <source>
        <dbReference type="EMBL" id="KAJ8895462.1"/>
    </source>
</evidence>
<name>A0ABQ9IG80_9NEOP</name>
<sequence length="651" mass="72806">MIARSPPTKANRVQSPAGSLDFRKWESCRTMPLVGGFFRGSSISPAPSFQRRSIFTSITRFGCQDLAPLRACEARMIYRRARAINCNRRRGKVSQRNVYKARLLCLSACLSRAWVSGVFETSEERSGLLTSFLSAKLGWSGRLIEQRVGAPSRGVVEWMSFSDRRLARREGRGERSDQQEENLRLRTSEHAGMKGRGKWQIPEKIHRPAVSPGTIPTCENPGVTRSEIEPGLSWWEASSLTATVGPVTHNINDKRDSREQPKRCRREVNARRRCGREARESARRKFVEKTEADGERDGGGGLKRGVRLAIGLDCEQRRGSQTWNKEKGGTWGGGRRARRGGEIIKNAPRIHTTRCCGPGNHRLQGQEFDQVYFRPRMNFVKIPKYIALLGGSLLFRIPQESGRGAQKLKQIKTAAHNVFACKLCFHFIAKREAAKPTVPYGIEKMLACLGRLTFAATEVCLTSSTPHVHWVGACWSASMGAAGPLPPTKLKTPFPSLVRLLDHVTPASQSRTTRVPFQDFWISTEHLHLVVRLCDSGSVVSSCPFHPNSVVERFGRLFNIEVLRSVWSSAGMEGRRKLKIPEKTRRHSGITRHDSHTQKTNPTGNRTRLAFVEASSLTTTPPLPLRPNELRMSSNGSRIFFSTLCCGFAAP</sequence>
<comment type="caution">
    <text evidence="2">The sequence shown here is derived from an EMBL/GenBank/DDBJ whole genome shotgun (WGS) entry which is preliminary data.</text>
</comment>
<feature type="region of interest" description="Disordered" evidence="1">
    <location>
        <begin position="583"/>
        <end position="606"/>
    </location>
</feature>
<feature type="region of interest" description="Disordered" evidence="1">
    <location>
        <begin position="247"/>
        <end position="300"/>
    </location>
</feature>
<feature type="compositionally biased region" description="Basic and acidic residues" evidence="1">
    <location>
        <begin position="251"/>
        <end position="298"/>
    </location>
</feature>
<dbReference type="EMBL" id="JARBHB010000001">
    <property type="protein sequence ID" value="KAJ8895462.1"/>
    <property type="molecule type" value="Genomic_DNA"/>
</dbReference>
<accession>A0ABQ9IG80</accession>
<keyword evidence="3" id="KW-1185">Reference proteome</keyword>
<proteinExistence type="predicted"/>
<reference evidence="2 3" key="1">
    <citation type="submission" date="2023-02" db="EMBL/GenBank/DDBJ databases">
        <title>LHISI_Scaffold_Assembly.</title>
        <authorList>
            <person name="Stuart O.P."/>
            <person name="Cleave R."/>
            <person name="Magrath M.J.L."/>
            <person name="Mikheyev A.S."/>
        </authorList>
    </citation>
    <scope>NUCLEOTIDE SEQUENCE [LARGE SCALE GENOMIC DNA]</scope>
    <source>
        <strain evidence="2">Daus_M_001</strain>
        <tissue evidence="2">Leg muscle</tissue>
    </source>
</reference>
<gene>
    <name evidence="2" type="ORF">PR048_000795</name>
</gene>
<protein>
    <submittedName>
        <fullName evidence="2">Uncharacterized protein</fullName>
    </submittedName>
</protein>
<dbReference type="Proteomes" id="UP001159363">
    <property type="component" value="Chromosome 1"/>
</dbReference>
<evidence type="ECO:0000256" key="1">
    <source>
        <dbReference type="SAM" id="MobiDB-lite"/>
    </source>
</evidence>
<evidence type="ECO:0000313" key="3">
    <source>
        <dbReference type="Proteomes" id="UP001159363"/>
    </source>
</evidence>
<organism evidence="2 3">
    <name type="scientific">Dryococelus australis</name>
    <dbReference type="NCBI Taxonomy" id="614101"/>
    <lineage>
        <taxon>Eukaryota</taxon>
        <taxon>Metazoa</taxon>
        <taxon>Ecdysozoa</taxon>
        <taxon>Arthropoda</taxon>
        <taxon>Hexapoda</taxon>
        <taxon>Insecta</taxon>
        <taxon>Pterygota</taxon>
        <taxon>Neoptera</taxon>
        <taxon>Polyneoptera</taxon>
        <taxon>Phasmatodea</taxon>
        <taxon>Verophasmatodea</taxon>
        <taxon>Anareolatae</taxon>
        <taxon>Phasmatidae</taxon>
        <taxon>Eurycanthinae</taxon>
        <taxon>Dryococelus</taxon>
    </lineage>
</organism>